<dbReference type="OrthoDB" id="531848at2"/>
<dbReference type="RefSeq" id="WP_148578159.1">
    <property type="nucleotide sequence ID" value="NZ_SDKK01000005.1"/>
</dbReference>
<comment type="caution">
    <text evidence="1">The sequence shown here is derived from an EMBL/GenBank/DDBJ whole genome shotgun (WGS) entry which is preliminary data.</text>
</comment>
<organism evidence="1 2">
    <name type="scientific">Zoogloea oleivorans</name>
    <dbReference type="NCBI Taxonomy" id="1552750"/>
    <lineage>
        <taxon>Bacteria</taxon>
        <taxon>Pseudomonadati</taxon>
        <taxon>Pseudomonadota</taxon>
        <taxon>Betaproteobacteria</taxon>
        <taxon>Rhodocyclales</taxon>
        <taxon>Zoogloeaceae</taxon>
        <taxon>Zoogloea</taxon>
    </lineage>
</organism>
<dbReference type="EMBL" id="SDKK01000005">
    <property type="protein sequence ID" value="TYC60070.1"/>
    <property type="molecule type" value="Genomic_DNA"/>
</dbReference>
<evidence type="ECO:0000313" key="1">
    <source>
        <dbReference type="EMBL" id="TYC60070.1"/>
    </source>
</evidence>
<reference evidence="1 2" key="1">
    <citation type="submission" date="2019-01" db="EMBL/GenBank/DDBJ databases">
        <title>Zoogloea oleivorans genome sequencing and assembly.</title>
        <authorList>
            <person name="Tancsics A."/>
            <person name="Farkas M."/>
            <person name="Kriszt B."/>
            <person name="Maroti G."/>
            <person name="Horvath B."/>
        </authorList>
    </citation>
    <scope>NUCLEOTIDE SEQUENCE [LARGE SCALE GENOMIC DNA]</scope>
    <source>
        <strain evidence="1 2">Buc</strain>
    </source>
</reference>
<keyword evidence="2" id="KW-1185">Reference proteome</keyword>
<evidence type="ECO:0000313" key="2">
    <source>
        <dbReference type="Proteomes" id="UP000389128"/>
    </source>
</evidence>
<protein>
    <submittedName>
        <fullName evidence="1">Uncharacterized protein</fullName>
    </submittedName>
</protein>
<accession>A0A6C2D0Q7</accession>
<gene>
    <name evidence="1" type="ORF">ETQ85_06035</name>
</gene>
<proteinExistence type="predicted"/>
<dbReference type="Proteomes" id="UP000389128">
    <property type="component" value="Unassembled WGS sequence"/>
</dbReference>
<dbReference type="AlphaFoldDB" id="A0A6C2D0Q7"/>
<sequence length="123" mass="13368">MANTLKNRMPAQNLQADIDTYLALKAINGYKPYDNAYALEAVGALHEQLRIAQEAELHAQNAAAAARDALVAIQWNFHDLILGVKSQVKALYGADSDQVAALGLKKKSERKSRPRVARAAEGV</sequence>
<name>A0A6C2D0Q7_9RHOO</name>